<dbReference type="STRING" id="655353.SAMN04488056_10332"/>
<evidence type="ECO:0000313" key="2">
    <source>
        <dbReference type="EMBL" id="SFO06515.1"/>
    </source>
</evidence>
<dbReference type="SUPFAM" id="SSF47413">
    <property type="entry name" value="lambda repressor-like DNA-binding domains"/>
    <property type="match status" value="1"/>
</dbReference>
<dbReference type="GO" id="GO:0003677">
    <property type="term" value="F:DNA binding"/>
    <property type="evidence" value="ECO:0007669"/>
    <property type="project" value="InterPro"/>
</dbReference>
<dbReference type="Proteomes" id="UP000199236">
    <property type="component" value="Unassembled WGS sequence"/>
</dbReference>
<accession>A0A1I5E4R5</accession>
<gene>
    <name evidence="2" type="ORF">SAMN04488056_10332</name>
</gene>
<dbReference type="PROSITE" id="PS50943">
    <property type="entry name" value="HTH_CROC1"/>
    <property type="match status" value="1"/>
</dbReference>
<dbReference type="Gene3D" id="2.10.109.10">
    <property type="entry name" value="Umud Fragment, subunit A"/>
    <property type="match status" value="1"/>
</dbReference>
<evidence type="ECO:0000259" key="1">
    <source>
        <dbReference type="PROSITE" id="PS50943"/>
    </source>
</evidence>
<dbReference type="SUPFAM" id="SSF51306">
    <property type="entry name" value="LexA/Signal peptidase"/>
    <property type="match status" value="1"/>
</dbReference>
<dbReference type="InterPro" id="IPR001387">
    <property type="entry name" value="Cro/C1-type_HTH"/>
</dbReference>
<sequence>MVYYHTMNETLADRIRARLEELDLSITAAAERVGKKKDLFYNYLRGQSKEPRRSTLTLMAKALETSPDWLLSGTGPKEATDRVLPSDHDHFYEEQITLPRMGKVAAGLWREFSNTQIEPGEDRSVLSPHPAYPLNVQFTVLVDGNSINKRYPHGSELLCVDMASYGMTVEELKNNDLVIIERHREDDGTFEYTAKYVYLNFKLNRVEFHPWSTDPNFQKPLVLPEHFRNAPDKEQLIQLKEYENVFVKALVIGGYAPAKASGPFE</sequence>
<dbReference type="Gene3D" id="1.10.260.40">
    <property type="entry name" value="lambda repressor-like DNA-binding domains"/>
    <property type="match status" value="1"/>
</dbReference>
<dbReference type="InterPro" id="IPR010982">
    <property type="entry name" value="Lambda_DNA-bd_dom_sf"/>
</dbReference>
<dbReference type="SMART" id="SM00530">
    <property type="entry name" value="HTH_XRE"/>
    <property type="match status" value="1"/>
</dbReference>
<proteinExistence type="predicted"/>
<reference evidence="2 3" key="1">
    <citation type="submission" date="2016-10" db="EMBL/GenBank/DDBJ databases">
        <authorList>
            <person name="de Groot N.N."/>
        </authorList>
    </citation>
    <scope>NUCLEOTIDE SEQUENCE [LARGE SCALE GENOMIC DNA]</scope>
    <source>
        <strain evidence="2 3">CGMCC 1.9157</strain>
    </source>
</reference>
<organism evidence="2 3">
    <name type="scientific">Cohaesibacter marisflavi</name>
    <dbReference type="NCBI Taxonomy" id="655353"/>
    <lineage>
        <taxon>Bacteria</taxon>
        <taxon>Pseudomonadati</taxon>
        <taxon>Pseudomonadota</taxon>
        <taxon>Alphaproteobacteria</taxon>
        <taxon>Hyphomicrobiales</taxon>
        <taxon>Cohaesibacteraceae</taxon>
    </lineage>
</organism>
<name>A0A1I5E4R5_9HYPH</name>
<dbReference type="InterPro" id="IPR036286">
    <property type="entry name" value="LexA/Signal_pep-like_sf"/>
</dbReference>
<dbReference type="CDD" id="cd00093">
    <property type="entry name" value="HTH_XRE"/>
    <property type="match status" value="1"/>
</dbReference>
<dbReference type="AlphaFoldDB" id="A0A1I5E4R5"/>
<keyword evidence="3" id="KW-1185">Reference proteome</keyword>
<dbReference type="EMBL" id="FOVR01000003">
    <property type="protein sequence ID" value="SFO06515.1"/>
    <property type="molecule type" value="Genomic_DNA"/>
</dbReference>
<evidence type="ECO:0000313" key="3">
    <source>
        <dbReference type="Proteomes" id="UP000199236"/>
    </source>
</evidence>
<feature type="domain" description="HTH cro/C1-type" evidence="1">
    <location>
        <begin position="15"/>
        <end position="70"/>
    </location>
</feature>
<dbReference type="Pfam" id="PF13560">
    <property type="entry name" value="HTH_31"/>
    <property type="match status" value="1"/>
</dbReference>
<protein>
    <submittedName>
        <fullName evidence="2">Helix-turn-helix domain-containing protein</fullName>
    </submittedName>
</protein>